<accession>A0A0A9EWT3</accession>
<sequence>MPLKMVHVIFKVAYQ</sequence>
<proteinExistence type="predicted"/>
<dbReference type="EMBL" id="GBRH01197398">
    <property type="protein sequence ID" value="JAE00498.1"/>
    <property type="molecule type" value="Transcribed_RNA"/>
</dbReference>
<reference evidence="1" key="2">
    <citation type="journal article" date="2015" name="Data Brief">
        <title>Shoot transcriptome of the giant reed, Arundo donax.</title>
        <authorList>
            <person name="Barrero R.A."/>
            <person name="Guerrero F.D."/>
            <person name="Moolhuijzen P."/>
            <person name="Goolsby J.A."/>
            <person name="Tidwell J."/>
            <person name="Bellgard S.E."/>
            <person name="Bellgard M.I."/>
        </authorList>
    </citation>
    <scope>NUCLEOTIDE SEQUENCE</scope>
    <source>
        <tissue evidence="1">Shoot tissue taken approximately 20 cm above the soil surface</tissue>
    </source>
</reference>
<evidence type="ECO:0000313" key="1">
    <source>
        <dbReference type="EMBL" id="JAE00498.1"/>
    </source>
</evidence>
<name>A0A0A9EWT3_ARUDO</name>
<organism evidence="1">
    <name type="scientific">Arundo donax</name>
    <name type="common">Giant reed</name>
    <name type="synonym">Donax arundinaceus</name>
    <dbReference type="NCBI Taxonomy" id="35708"/>
    <lineage>
        <taxon>Eukaryota</taxon>
        <taxon>Viridiplantae</taxon>
        <taxon>Streptophyta</taxon>
        <taxon>Embryophyta</taxon>
        <taxon>Tracheophyta</taxon>
        <taxon>Spermatophyta</taxon>
        <taxon>Magnoliopsida</taxon>
        <taxon>Liliopsida</taxon>
        <taxon>Poales</taxon>
        <taxon>Poaceae</taxon>
        <taxon>PACMAD clade</taxon>
        <taxon>Arundinoideae</taxon>
        <taxon>Arundineae</taxon>
        <taxon>Arundo</taxon>
    </lineage>
</organism>
<protein>
    <submittedName>
        <fullName evidence="1">Uncharacterized protein</fullName>
    </submittedName>
</protein>
<reference evidence="1" key="1">
    <citation type="submission" date="2014-09" db="EMBL/GenBank/DDBJ databases">
        <authorList>
            <person name="Magalhaes I.L.F."/>
            <person name="Oliveira U."/>
            <person name="Santos F.R."/>
            <person name="Vidigal T.H.D.A."/>
            <person name="Brescovit A.D."/>
            <person name="Santos A.J."/>
        </authorList>
    </citation>
    <scope>NUCLEOTIDE SEQUENCE</scope>
    <source>
        <tissue evidence="1">Shoot tissue taken approximately 20 cm above the soil surface</tissue>
    </source>
</reference>